<evidence type="ECO:0000313" key="3">
    <source>
        <dbReference type="Proteomes" id="UP001153269"/>
    </source>
</evidence>
<accession>A0A9N7UVZ7</accession>
<comment type="caution">
    <text evidence="2">The sequence shown here is derived from an EMBL/GenBank/DDBJ whole genome shotgun (WGS) entry which is preliminary data.</text>
</comment>
<dbReference type="Proteomes" id="UP001153269">
    <property type="component" value="Unassembled WGS sequence"/>
</dbReference>
<dbReference type="InterPro" id="IPR001357">
    <property type="entry name" value="BRCT_dom"/>
</dbReference>
<gene>
    <name evidence="2" type="ORF">PLEPLA_LOCUS27107</name>
</gene>
<proteinExistence type="predicted"/>
<reference evidence="2" key="1">
    <citation type="submission" date="2020-03" db="EMBL/GenBank/DDBJ databases">
        <authorList>
            <person name="Weist P."/>
        </authorList>
    </citation>
    <scope>NUCLEOTIDE SEQUENCE</scope>
</reference>
<name>A0A9N7UVZ7_PLEPL</name>
<sequence>MMSPEVTHIVAVVENSIHSKELQDLVRQYKQAVPVQKAWLDSCFSKQRKENNTRFLDADYIRPTWTSGGADPMMLPSSAHSASAPSSHVSQLSRYKSCHYNTPEEDDETMSIKEQEARVVTLMDSTSKHDGQRPLAEHAPFADDSLFSRSLDTQHEHLHNHTLSEPWPQLLLVPASSQSAGWVQSAHSVSQPG</sequence>
<dbReference type="EMBL" id="CADEAL010002258">
    <property type="protein sequence ID" value="CAB1439291.1"/>
    <property type="molecule type" value="Genomic_DNA"/>
</dbReference>
<evidence type="ECO:0000259" key="1">
    <source>
        <dbReference type="PROSITE" id="PS50172"/>
    </source>
</evidence>
<dbReference type="AlphaFoldDB" id="A0A9N7UVZ7"/>
<keyword evidence="3" id="KW-1185">Reference proteome</keyword>
<dbReference type="PROSITE" id="PS50172">
    <property type="entry name" value="BRCT"/>
    <property type="match status" value="1"/>
</dbReference>
<protein>
    <recommendedName>
        <fullName evidence="1">BRCT domain-containing protein</fullName>
    </recommendedName>
</protein>
<evidence type="ECO:0000313" key="2">
    <source>
        <dbReference type="EMBL" id="CAB1439291.1"/>
    </source>
</evidence>
<feature type="domain" description="BRCT" evidence="1">
    <location>
        <begin position="1"/>
        <end position="57"/>
    </location>
</feature>
<organism evidence="2 3">
    <name type="scientific">Pleuronectes platessa</name>
    <name type="common">European plaice</name>
    <dbReference type="NCBI Taxonomy" id="8262"/>
    <lineage>
        <taxon>Eukaryota</taxon>
        <taxon>Metazoa</taxon>
        <taxon>Chordata</taxon>
        <taxon>Craniata</taxon>
        <taxon>Vertebrata</taxon>
        <taxon>Euteleostomi</taxon>
        <taxon>Actinopterygii</taxon>
        <taxon>Neopterygii</taxon>
        <taxon>Teleostei</taxon>
        <taxon>Neoteleostei</taxon>
        <taxon>Acanthomorphata</taxon>
        <taxon>Carangaria</taxon>
        <taxon>Pleuronectiformes</taxon>
        <taxon>Pleuronectoidei</taxon>
        <taxon>Pleuronectidae</taxon>
        <taxon>Pleuronectes</taxon>
    </lineage>
</organism>